<proteinExistence type="predicted"/>
<dbReference type="PANTHER" id="PTHR43280:SF10">
    <property type="entry name" value="REGULATORY PROTEIN POCR"/>
    <property type="match status" value="1"/>
</dbReference>
<dbReference type="InterPro" id="IPR018060">
    <property type="entry name" value="HTH_AraC"/>
</dbReference>
<dbReference type="SMART" id="SM00342">
    <property type="entry name" value="HTH_ARAC"/>
    <property type="match status" value="1"/>
</dbReference>
<keyword evidence="4" id="KW-1133">Transmembrane helix</keyword>
<evidence type="ECO:0000256" key="2">
    <source>
        <dbReference type="ARBA" id="ARBA00023125"/>
    </source>
</evidence>
<feature type="transmembrane region" description="Helical" evidence="4">
    <location>
        <begin position="302"/>
        <end position="325"/>
    </location>
</feature>
<dbReference type="Proteomes" id="UP001596047">
    <property type="component" value="Unassembled WGS sequence"/>
</dbReference>
<evidence type="ECO:0000313" key="7">
    <source>
        <dbReference type="Proteomes" id="UP001596047"/>
    </source>
</evidence>
<dbReference type="PANTHER" id="PTHR43280">
    <property type="entry name" value="ARAC-FAMILY TRANSCRIPTIONAL REGULATOR"/>
    <property type="match status" value="1"/>
</dbReference>
<dbReference type="RefSeq" id="WP_379188063.1">
    <property type="nucleotide sequence ID" value="NZ_JBHSOW010000037.1"/>
</dbReference>
<keyword evidence="2" id="KW-0238">DNA-binding</keyword>
<dbReference type="Gene3D" id="1.10.10.60">
    <property type="entry name" value="Homeodomain-like"/>
    <property type="match status" value="2"/>
</dbReference>
<feature type="domain" description="HTH araC/xylS-type" evidence="5">
    <location>
        <begin position="672"/>
        <end position="770"/>
    </location>
</feature>
<feature type="transmembrane region" description="Helical" evidence="4">
    <location>
        <begin position="12"/>
        <end position="33"/>
    </location>
</feature>
<reference evidence="7" key="1">
    <citation type="journal article" date="2019" name="Int. J. Syst. Evol. Microbiol.">
        <title>The Global Catalogue of Microorganisms (GCM) 10K type strain sequencing project: providing services to taxonomists for standard genome sequencing and annotation.</title>
        <authorList>
            <consortium name="The Broad Institute Genomics Platform"/>
            <consortium name="The Broad Institute Genome Sequencing Center for Infectious Disease"/>
            <person name="Wu L."/>
            <person name="Ma J."/>
        </authorList>
    </citation>
    <scope>NUCLEOTIDE SEQUENCE [LARGE SCALE GENOMIC DNA]</scope>
    <source>
        <strain evidence="7">CGMCC 1.3240</strain>
    </source>
</reference>
<keyword evidence="4" id="KW-0472">Membrane</keyword>
<dbReference type="Pfam" id="PF12833">
    <property type="entry name" value="HTH_18"/>
    <property type="match status" value="1"/>
</dbReference>
<accession>A0ABW0VUP7</accession>
<dbReference type="PROSITE" id="PS01124">
    <property type="entry name" value="HTH_ARAC_FAMILY_2"/>
    <property type="match status" value="1"/>
</dbReference>
<dbReference type="EMBL" id="JBHSOW010000037">
    <property type="protein sequence ID" value="MFC5649537.1"/>
    <property type="molecule type" value="Genomic_DNA"/>
</dbReference>
<gene>
    <name evidence="6" type="ORF">ACFPYJ_10400</name>
</gene>
<keyword evidence="1" id="KW-0805">Transcription regulation</keyword>
<keyword evidence="4" id="KW-0812">Transmembrane</keyword>
<evidence type="ECO:0000256" key="3">
    <source>
        <dbReference type="ARBA" id="ARBA00023163"/>
    </source>
</evidence>
<protein>
    <submittedName>
        <fullName evidence="6">Helix-turn-helix domain-containing protein</fullName>
    </submittedName>
</protein>
<dbReference type="InterPro" id="IPR009057">
    <property type="entry name" value="Homeodomain-like_sf"/>
</dbReference>
<evidence type="ECO:0000259" key="5">
    <source>
        <dbReference type="PROSITE" id="PS01124"/>
    </source>
</evidence>
<organism evidence="6 7">
    <name type="scientific">Paenibacillus solisilvae</name>
    <dbReference type="NCBI Taxonomy" id="2486751"/>
    <lineage>
        <taxon>Bacteria</taxon>
        <taxon>Bacillati</taxon>
        <taxon>Bacillota</taxon>
        <taxon>Bacilli</taxon>
        <taxon>Bacillales</taxon>
        <taxon>Paenibacillaceae</taxon>
        <taxon>Paenibacillus</taxon>
    </lineage>
</organism>
<sequence>MKRVGQSFLIKLILFSILLGTFPVIAVGTFSYFNAASKIQEMAVQGNRQILLQTEQRVEQTLKTVDTAVTQFISSPNTNTAMSAMLENRSFQTIQWFGQLVSEMHHLQTFELGVHDVYLIQSANQWLIRNDGIYSFDQLGIGDREQVRMYTSGKKQSEWIHDVYIIPDRVQAGNESGENASSTYNGGISLVKKIGFGSGTIVAKISQGELEKLLLKSSKLGDVMMLNDSYEMLAYQESEGMMQAIQSKSWMDQLKSLSGREGVFEATIADNRAIVSYRKSDYYGFVYVSIISIDAITRESDFIKWVTFGTCAVVLFIIMAAALLGSRQMYSPIRKLHHVVVGNTQPEPGDSKGQDELQRIGDRFVSIMKSQDLMSAQIDNQLGQLKHFFILRLCLGEIKESEILNKQALFPETARWNIYCAAAVQIDSFEGSKYEERDRDLLSFAICNIVSELIPIERRITPLLMDQTLIIIAGCEESDTAAFKNDMYTWAEMIQHAVNRYLHLQVSIGVSRFYGQLIETSIAYRQSLDTLKYRMSLGKQSIMFIEDLYPGSIAPRQIPPLLESGLFDAIKSGESETAYEQLELLLGFVTEAGLSPLEVQMLLMRLVTEIIRVVQDAGLSVSAIYTEQPLFDQLLKLSSIKEIGHWLRQQVMRPAMEKLEQQKEKQFQHISREVMRLIHEGYNTDLSLESCAEAINYNPNYVSRVFRLESGMTFSEYLSTYRLGVAKKWLIETEMKIGEIGERLKYATTTNFIRHFRKAEGVTPGQFREQQYKTSPEVIT</sequence>
<keyword evidence="7" id="KW-1185">Reference proteome</keyword>
<name>A0ABW0VUP7_9BACL</name>
<evidence type="ECO:0000256" key="4">
    <source>
        <dbReference type="SAM" id="Phobius"/>
    </source>
</evidence>
<keyword evidence="3" id="KW-0804">Transcription</keyword>
<evidence type="ECO:0000256" key="1">
    <source>
        <dbReference type="ARBA" id="ARBA00023015"/>
    </source>
</evidence>
<comment type="caution">
    <text evidence="6">The sequence shown here is derived from an EMBL/GenBank/DDBJ whole genome shotgun (WGS) entry which is preliminary data.</text>
</comment>
<evidence type="ECO:0000313" key="6">
    <source>
        <dbReference type="EMBL" id="MFC5649537.1"/>
    </source>
</evidence>
<dbReference type="SUPFAM" id="SSF46689">
    <property type="entry name" value="Homeodomain-like"/>
    <property type="match status" value="2"/>
</dbReference>